<dbReference type="OrthoDB" id="267882at2759"/>
<feature type="region of interest" description="Disordered" evidence="1">
    <location>
        <begin position="1115"/>
        <end position="1135"/>
    </location>
</feature>
<dbReference type="OMA" id="EEMGYMY"/>
<feature type="compositionally biased region" description="Low complexity" evidence="1">
    <location>
        <begin position="772"/>
        <end position="787"/>
    </location>
</feature>
<feature type="region of interest" description="Disordered" evidence="1">
    <location>
        <begin position="609"/>
        <end position="753"/>
    </location>
</feature>
<evidence type="ECO:0000256" key="1">
    <source>
        <dbReference type="SAM" id="MobiDB-lite"/>
    </source>
</evidence>
<sequence>MHNGNGDGGFAWRQQQAMYSCRQDPYGGGHPEANIMAMHQQQQLQYYQQQQAQGMWNPGANQMYSSAGPHMQNGNFMMQQRRYFAHGGDGMHHYHQYQRQFGRDNNVSPNVPQRDDFAESRPGRTPCKNNWWSYVLSHMRPVDSPRGIDLDAEDENANVMEELRQTGSKAGTGMSNDTEAAAPAFVGAFESAKGPGEVPDFVPTSVLVFSPAVADSGEERKSAERDCMQVSNPYKSNVHPQQQPRQAQASLPSGKNAVTPPRQQKPQQHLSSDNNAIAGSLYQQAIDDAEGEEGEQLVGKQSQSAQPRSANSKDSAGGMAGVQPALRKCQSESEFRAGGVQQEQGSVALKPIHTPHCSIEEHNAPPTRPQAASESVCDFPRRGNRYSYRGNHKEADEEGDKDDGGCNNSDEYSGNSDSDGSGGSSSSGFDSNSEGSDTDDEAEYSAMRRNSQSAFGGHSTLEYSTLHDTSAAHARNAIPPSANHAAGHHSIGGLLGAGVSSRFPFPETSTSNLPSDAPLISAPGQPPDTAATNAGIRDVAMSSFSLYHSVTHAPPANAVFAAGNSTTVQSNSTTTATGMEDSDKHGYEMGILMVAETVLDHTNRTAPVGANAAEGVPAPRASTQPSTATIPTATKAVSPAAIEKKKEAPALPRQAARRRKSASHSVEALATRSGTSAIKDASKTASAPLPGVRHSSKPERLKNGAATAEVQPMKHASKGPGSSKAASSMDKDENPLPEPSNLQRATSVKDNKAVKVALPDTGVTLPKASERATVTATTTTPTAVKAPKAPPFPMASTQHPLSKPTNSVRPVQAQKSHSKQKAAPPRLENVKAAAMTVTNHPSAKSHQPPSAATSTVAPYFATAQPLPTNASSAAWAAAAAAAVAEPKPVARPSSTLLRRSPTSSSLAAGAPTPAASLAPVLAARSFSTVSGKVASTAPSDSTLSDIGSSGDRPHGAVAPSLCINLFQSLQPRPPAPLSQVAREAARNPPSSAVAASAAVAHHRPQPQRPRNGSWKESSTAKNALRNKGSAAAAPTTPPNEAAASIPELSAAASAPKSLSTVLLSSLAPAEPTSATATAAVPPPVRDVAVGVTTSSSSMATGTSIASVTAKKLATSSATKTSLTTASPPATKSPANGVVKSVVVSGSGNAQKHSFPTSPGSDTSAAASISRGRSPPLSALALMKKPKTITTAAAAPPVTSMPGNRDSSIPSHRNNQKSITNGDDSDGAWLDDPYDYYSYGEADLPDLNNYSPVKPSPLKAPAGNHATHKYSMVGSLAVSPLNTSSTVGKTDAANGAGAKLRPLGDADMLEEMGYMYHL</sequence>
<feature type="region of interest" description="Disordered" evidence="1">
    <location>
        <begin position="1147"/>
        <end position="1171"/>
    </location>
</feature>
<feature type="compositionally biased region" description="Polar residues" evidence="1">
    <location>
        <begin position="621"/>
        <end position="632"/>
    </location>
</feature>
<name>E9AUP5_LEIMU</name>
<organism evidence="2 3">
    <name type="scientific">Leishmania mexicana (strain MHOM/GT/2001/U1103)</name>
    <dbReference type="NCBI Taxonomy" id="929439"/>
    <lineage>
        <taxon>Eukaryota</taxon>
        <taxon>Discoba</taxon>
        <taxon>Euglenozoa</taxon>
        <taxon>Kinetoplastea</taxon>
        <taxon>Metakinetoplastina</taxon>
        <taxon>Trypanosomatida</taxon>
        <taxon>Trypanosomatidae</taxon>
        <taxon>Leishmaniinae</taxon>
        <taxon>Leishmania</taxon>
    </lineage>
</organism>
<feature type="region of interest" description="Disordered" evidence="1">
    <location>
        <begin position="1187"/>
        <end position="1225"/>
    </location>
</feature>
<feature type="compositionally biased region" description="Polar residues" evidence="1">
    <location>
        <begin position="299"/>
        <end position="314"/>
    </location>
</feature>
<keyword evidence="3" id="KW-1185">Reference proteome</keyword>
<feature type="region of interest" description="Disordered" evidence="1">
    <location>
        <begin position="930"/>
        <end position="953"/>
    </location>
</feature>
<feature type="compositionally biased region" description="Low complexity" evidence="1">
    <location>
        <begin position="426"/>
        <end position="435"/>
    </location>
</feature>
<dbReference type="EMBL" id="FR799573">
    <property type="protein sequence ID" value="CBZ26674.1"/>
    <property type="molecule type" value="Genomic_DNA"/>
</dbReference>
<feature type="compositionally biased region" description="Polar residues" evidence="1">
    <location>
        <begin position="795"/>
        <end position="815"/>
    </location>
</feature>
<dbReference type="GeneID" id="13448759"/>
<feature type="region of interest" description="Disordered" evidence="1">
    <location>
        <begin position="767"/>
        <end position="826"/>
    </location>
</feature>
<reference evidence="2 3" key="1">
    <citation type="journal article" date="2011" name="Genome Res.">
        <title>Chromosome and gene copy number variation allow major structural change between species and strains of Leishmania.</title>
        <authorList>
            <person name="Rogers M.B."/>
            <person name="Hilley J.D."/>
            <person name="Dickens N.J."/>
            <person name="Wilkes J."/>
            <person name="Bates P.A."/>
            <person name="Depledge D.P."/>
            <person name="Harris D."/>
            <person name="Her Y."/>
            <person name="Herzyk P."/>
            <person name="Imamura H."/>
            <person name="Otto T.D."/>
            <person name="Sanders M."/>
            <person name="Seeger K."/>
            <person name="Dujardin J.C."/>
            <person name="Berriman M."/>
            <person name="Smith D.F."/>
            <person name="Hertz-Fowler C."/>
            <person name="Mottram J.C."/>
        </authorList>
    </citation>
    <scope>NUCLEOTIDE SEQUENCE [LARGE SCALE GENOMIC DNA]</scope>
    <source>
        <strain evidence="2 3">MHOM/GT/2001/U1103</strain>
    </source>
</reference>
<evidence type="ECO:0000313" key="3">
    <source>
        <dbReference type="Proteomes" id="UP000007259"/>
    </source>
</evidence>
<feature type="region of interest" description="Disordered" evidence="1">
    <location>
        <begin position="974"/>
        <end position="1041"/>
    </location>
</feature>
<evidence type="ECO:0000313" key="2">
    <source>
        <dbReference type="EMBL" id="CBZ26674.1"/>
    </source>
</evidence>
<feature type="region of interest" description="Disordered" evidence="1">
    <location>
        <begin position="290"/>
        <end position="446"/>
    </location>
</feature>
<dbReference type="KEGG" id="lmi:LMXM_20_1060"/>
<feature type="compositionally biased region" description="Polar residues" evidence="1">
    <location>
        <begin position="1200"/>
        <end position="1221"/>
    </location>
</feature>
<feature type="compositionally biased region" description="Polar residues" evidence="1">
    <location>
        <begin position="261"/>
        <end position="271"/>
    </location>
</feature>
<feature type="compositionally biased region" description="Polar residues" evidence="1">
    <location>
        <begin position="1148"/>
        <end position="1166"/>
    </location>
</feature>
<feature type="compositionally biased region" description="Low complexity" evidence="1">
    <location>
        <begin position="1187"/>
        <end position="1196"/>
    </location>
</feature>
<feature type="region of interest" description="Disordered" evidence="1">
    <location>
        <begin position="505"/>
        <end position="529"/>
    </location>
</feature>
<gene>
    <name evidence="2" type="ORF">LMXM_20_1060</name>
</gene>
<feature type="compositionally biased region" description="Polar residues" evidence="1">
    <location>
        <begin position="1008"/>
        <end position="1021"/>
    </location>
</feature>
<protein>
    <submittedName>
        <fullName evidence="2">Uncharacterized protein</fullName>
    </submittedName>
</protein>
<feature type="compositionally biased region" description="Polar residues" evidence="1">
    <location>
        <begin position="936"/>
        <end position="947"/>
    </location>
</feature>
<feature type="compositionally biased region" description="Low complexity" evidence="1">
    <location>
        <begin position="1030"/>
        <end position="1041"/>
    </location>
</feature>
<dbReference type="VEuPathDB" id="TriTrypDB:LmxM.20.1060"/>
<feature type="compositionally biased region" description="Low complexity" evidence="1">
    <location>
        <begin position="405"/>
        <end position="419"/>
    </location>
</feature>
<feature type="region of interest" description="Disordered" evidence="1">
    <location>
        <begin position="885"/>
        <end position="912"/>
    </location>
</feature>
<feature type="compositionally biased region" description="Polar residues" evidence="1">
    <location>
        <begin position="232"/>
        <end position="253"/>
    </location>
</feature>
<feature type="compositionally biased region" description="Low complexity" evidence="1">
    <location>
        <begin position="718"/>
        <end position="728"/>
    </location>
</feature>
<accession>E9AUP5</accession>
<feature type="region of interest" description="Disordered" evidence="1">
    <location>
        <begin position="232"/>
        <end position="271"/>
    </location>
</feature>
<dbReference type="Proteomes" id="UP000007259">
    <property type="component" value="Chromosome 20"/>
</dbReference>
<dbReference type="RefSeq" id="XP_003875168.1">
    <property type="nucleotide sequence ID" value="XM_003875119.1"/>
</dbReference>
<proteinExistence type="predicted"/>
<dbReference type="PhylomeDB" id="E9AUP5"/>
<feature type="compositionally biased region" description="Low complexity" evidence="1">
    <location>
        <begin position="986"/>
        <end position="999"/>
    </location>
</feature>